<gene>
    <name evidence="3" type="ORF">NCTC10343_01222</name>
</gene>
<evidence type="ECO:0000256" key="2">
    <source>
        <dbReference type="SAM" id="MobiDB-lite"/>
    </source>
</evidence>
<feature type="compositionally biased region" description="Polar residues" evidence="2">
    <location>
        <begin position="134"/>
        <end position="153"/>
    </location>
</feature>
<dbReference type="GeneID" id="93350020"/>
<dbReference type="Pfam" id="PF04519">
    <property type="entry name" value="Bactofilin"/>
    <property type="match status" value="1"/>
</dbReference>
<proteinExistence type="inferred from homology"/>
<evidence type="ECO:0000313" key="3">
    <source>
        <dbReference type="EMBL" id="SUA67238.1"/>
    </source>
</evidence>
<sequence>MFKESKKKLSTPATDTLLANGTSFEGTIEAEANIRIDGHFQGDIYSTRTIVIGESAVVRSDIIARDVILAGKVFGSITTEGRLTITSTGELYGNTATPTLVISEGGVLNGTSQMNQTMDAESPAAIEKSEDENQSSFSQDIEDSQASLQPEAG</sequence>
<evidence type="ECO:0000256" key="1">
    <source>
        <dbReference type="ARBA" id="ARBA00044755"/>
    </source>
</evidence>
<dbReference type="PANTHER" id="PTHR35024:SF4">
    <property type="entry name" value="POLYMER-FORMING CYTOSKELETAL PROTEIN"/>
    <property type="match status" value="1"/>
</dbReference>
<evidence type="ECO:0000313" key="4">
    <source>
        <dbReference type="Proteomes" id="UP000254400"/>
    </source>
</evidence>
<comment type="similarity">
    <text evidence="1">Belongs to the bactofilin family.</text>
</comment>
<dbReference type="Proteomes" id="UP000254400">
    <property type="component" value="Unassembled WGS sequence"/>
</dbReference>
<accession>A0A378XUX2</accession>
<dbReference type="EMBL" id="UGSC01000001">
    <property type="protein sequence ID" value="SUA67238.1"/>
    <property type="molecule type" value="Genomic_DNA"/>
</dbReference>
<feature type="compositionally biased region" description="Polar residues" evidence="2">
    <location>
        <begin position="110"/>
        <end position="119"/>
    </location>
</feature>
<dbReference type="AlphaFoldDB" id="A0A378XUX2"/>
<dbReference type="RefSeq" id="WP_019686423.1">
    <property type="nucleotide sequence ID" value="NZ_CP036496.1"/>
</dbReference>
<name>A0A378XUX2_PAEPO</name>
<dbReference type="InterPro" id="IPR007607">
    <property type="entry name" value="BacA/B"/>
</dbReference>
<reference evidence="3 4" key="1">
    <citation type="submission" date="2018-06" db="EMBL/GenBank/DDBJ databases">
        <authorList>
            <consortium name="Pathogen Informatics"/>
            <person name="Doyle S."/>
        </authorList>
    </citation>
    <scope>NUCLEOTIDE SEQUENCE [LARGE SCALE GENOMIC DNA]</scope>
    <source>
        <strain evidence="3 4">NCTC10343</strain>
    </source>
</reference>
<dbReference type="PANTHER" id="PTHR35024">
    <property type="entry name" value="HYPOTHETICAL CYTOSOLIC PROTEIN"/>
    <property type="match status" value="1"/>
</dbReference>
<protein>
    <submittedName>
        <fullName evidence="3">Cell shape determination integral membrane protein CcmA</fullName>
    </submittedName>
</protein>
<organism evidence="3 4">
    <name type="scientific">Paenibacillus polymyxa</name>
    <name type="common">Bacillus polymyxa</name>
    <dbReference type="NCBI Taxonomy" id="1406"/>
    <lineage>
        <taxon>Bacteria</taxon>
        <taxon>Bacillati</taxon>
        <taxon>Bacillota</taxon>
        <taxon>Bacilli</taxon>
        <taxon>Bacillales</taxon>
        <taxon>Paenibacillaceae</taxon>
        <taxon>Paenibacillus</taxon>
    </lineage>
</organism>
<feature type="region of interest" description="Disordered" evidence="2">
    <location>
        <begin position="110"/>
        <end position="153"/>
    </location>
</feature>